<proteinExistence type="predicted"/>
<reference evidence="2" key="2">
    <citation type="journal article" date="2017" name="Nat. Plants">
        <title>The Aegilops tauschii genome reveals multiple impacts of transposons.</title>
        <authorList>
            <person name="Zhao G."/>
            <person name="Zou C."/>
            <person name="Li K."/>
            <person name="Wang K."/>
            <person name="Li T."/>
            <person name="Gao L."/>
            <person name="Zhang X."/>
            <person name="Wang H."/>
            <person name="Yang Z."/>
            <person name="Liu X."/>
            <person name="Jiang W."/>
            <person name="Mao L."/>
            <person name="Kong X."/>
            <person name="Jiao Y."/>
            <person name="Jia J."/>
        </authorList>
    </citation>
    <scope>NUCLEOTIDE SEQUENCE [LARGE SCALE GENOMIC DNA]</scope>
    <source>
        <strain evidence="2">cv. AL8/78</strain>
    </source>
</reference>
<reference evidence="1" key="4">
    <citation type="submission" date="2019-03" db="UniProtKB">
        <authorList>
            <consortium name="EnsemblPlants"/>
        </authorList>
    </citation>
    <scope>IDENTIFICATION</scope>
</reference>
<reference evidence="1" key="3">
    <citation type="journal article" date="2017" name="Nature">
        <title>Genome sequence of the progenitor of the wheat D genome Aegilops tauschii.</title>
        <authorList>
            <person name="Luo M.C."/>
            <person name="Gu Y.Q."/>
            <person name="Puiu D."/>
            <person name="Wang H."/>
            <person name="Twardziok S.O."/>
            <person name="Deal K.R."/>
            <person name="Huo N."/>
            <person name="Zhu T."/>
            <person name="Wang L."/>
            <person name="Wang Y."/>
            <person name="McGuire P.E."/>
            <person name="Liu S."/>
            <person name="Long H."/>
            <person name="Ramasamy R.K."/>
            <person name="Rodriguez J.C."/>
            <person name="Van S.L."/>
            <person name="Yuan L."/>
            <person name="Wang Z."/>
            <person name="Xia Z."/>
            <person name="Xiao L."/>
            <person name="Anderson O.D."/>
            <person name="Ouyang S."/>
            <person name="Liang Y."/>
            <person name="Zimin A.V."/>
            <person name="Pertea G."/>
            <person name="Qi P."/>
            <person name="Bennetzen J.L."/>
            <person name="Dai X."/>
            <person name="Dawson M.W."/>
            <person name="Muller H.G."/>
            <person name="Kugler K."/>
            <person name="Rivarola-Duarte L."/>
            <person name="Spannagl M."/>
            <person name="Mayer K.F.X."/>
            <person name="Lu F.H."/>
            <person name="Bevan M.W."/>
            <person name="Leroy P."/>
            <person name="Li P."/>
            <person name="You F.M."/>
            <person name="Sun Q."/>
            <person name="Liu Z."/>
            <person name="Lyons E."/>
            <person name="Wicker T."/>
            <person name="Salzberg S.L."/>
            <person name="Devos K.M."/>
            <person name="Dvorak J."/>
        </authorList>
    </citation>
    <scope>NUCLEOTIDE SEQUENCE [LARGE SCALE GENOMIC DNA]</scope>
    <source>
        <strain evidence="1">cv. AL8/78</strain>
    </source>
</reference>
<dbReference type="Gramene" id="AET7Gv20364300.1">
    <property type="protein sequence ID" value="AET7Gv20364300.1"/>
    <property type="gene ID" value="AET7Gv20364300"/>
</dbReference>
<dbReference type="AlphaFoldDB" id="A0A453QX10"/>
<protein>
    <submittedName>
        <fullName evidence="1">Uncharacterized protein</fullName>
    </submittedName>
</protein>
<accession>A0A453QX10</accession>
<sequence length="76" mass="9073">MIYLWVCVSKSNILLLDAEEKEAMLQAKEEARVKRIYACLDDPTFLEKMRRRFKDDPRAEAFFSPKKNKILSMQHH</sequence>
<evidence type="ECO:0000313" key="2">
    <source>
        <dbReference type="Proteomes" id="UP000015105"/>
    </source>
</evidence>
<organism evidence="1 2">
    <name type="scientific">Aegilops tauschii subsp. strangulata</name>
    <name type="common">Goatgrass</name>
    <dbReference type="NCBI Taxonomy" id="200361"/>
    <lineage>
        <taxon>Eukaryota</taxon>
        <taxon>Viridiplantae</taxon>
        <taxon>Streptophyta</taxon>
        <taxon>Embryophyta</taxon>
        <taxon>Tracheophyta</taxon>
        <taxon>Spermatophyta</taxon>
        <taxon>Magnoliopsida</taxon>
        <taxon>Liliopsida</taxon>
        <taxon>Poales</taxon>
        <taxon>Poaceae</taxon>
        <taxon>BOP clade</taxon>
        <taxon>Pooideae</taxon>
        <taxon>Triticodae</taxon>
        <taxon>Triticeae</taxon>
        <taxon>Triticinae</taxon>
        <taxon>Aegilops</taxon>
    </lineage>
</organism>
<dbReference type="Proteomes" id="UP000015105">
    <property type="component" value="Chromosome 7D"/>
</dbReference>
<name>A0A453QX10_AEGTS</name>
<reference evidence="2" key="1">
    <citation type="journal article" date="2014" name="Science">
        <title>Ancient hybridizations among the ancestral genomes of bread wheat.</title>
        <authorList>
            <consortium name="International Wheat Genome Sequencing Consortium,"/>
            <person name="Marcussen T."/>
            <person name="Sandve S.R."/>
            <person name="Heier L."/>
            <person name="Spannagl M."/>
            <person name="Pfeifer M."/>
            <person name="Jakobsen K.S."/>
            <person name="Wulff B.B."/>
            <person name="Steuernagel B."/>
            <person name="Mayer K.F."/>
            <person name="Olsen O.A."/>
        </authorList>
    </citation>
    <scope>NUCLEOTIDE SEQUENCE [LARGE SCALE GENOMIC DNA]</scope>
    <source>
        <strain evidence="2">cv. AL8/78</strain>
    </source>
</reference>
<keyword evidence="2" id="KW-1185">Reference proteome</keyword>
<evidence type="ECO:0000313" key="1">
    <source>
        <dbReference type="EnsemblPlants" id="AET7Gv20364300.1"/>
    </source>
</evidence>
<reference evidence="1" key="5">
    <citation type="journal article" date="2021" name="G3 (Bethesda)">
        <title>Aegilops tauschii genome assembly Aet v5.0 features greater sequence contiguity and improved annotation.</title>
        <authorList>
            <person name="Wang L."/>
            <person name="Zhu T."/>
            <person name="Rodriguez J.C."/>
            <person name="Deal K.R."/>
            <person name="Dubcovsky J."/>
            <person name="McGuire P.E."/>
            <person name="Lux T."/>
            <person name="Spannagl M."/>
            <person name="Mayer K.F.X."/>
            <person name="Baldrich P."/>
            <person name="Meyers B.C."/>
            <person name="Huo N."/>
            <person name="Gu Y.Q."/>
            <person name="Zhou H."/>
            <person name="Devos K.M."/>
            <person name="Bennetzen J.L."/>
            <person name="Unver T."/>
            <person name="Budak H."/>
            <person name="Gulick P.J."/>
            <person name="Galiba G."/>
            <person name="Kalapos B."/>
            <person name="Nelson D.R."/>
            <person name="Li P."/>
            <person name="You F.M."/>
            <person name="Luo M.C."/>
            <person name="Dvorak J."/>
        </authorList>
    </citation>
    <scope>NUCLEOTIDE SEQUENCE [LARGE SCALE GENOMIC DNA]</scope>
    <source>
        <strain evidence="1">cv. AL8/78</strain>
    </source>
</reference>
<dbReference type="EnsemblPlants" id="AET7Gv20364300.1">
    <property type="protein sequence ID" value="AET7Gv20364300.1"/>
    <property type="gene ID" value="AET7Gv20364300"/>
</dbReference>